<feature type="active site" description="Proton acceptor" evidence="3">
    <location>
        <position position="193"/>
    </location>
</feature>
<keyword evidence="7" id="KW-1133">Transmembrane helix</keyword>
<gene>
    <name evidence="8" type="ORF">WJX72_012473</name>
</gene>
<sequence length="464" mass="50131">MRRKETQMELLYRYRGVALVASVPVLLIIFIIAVMPRGQPSFTESTQPDSFSARAQAGGTIPEGEGTSTYAIVFDAGSTGSRVHVYKFISAADGRLELESDTFEQLKPGLSSHADDPQAAAESLKPLLDVALKTVPEDLQSSTPCMLGATAGLRLLPEGKADLILAAVRVYLANYPFQVDAEKGVSILDGADEGAFAWLTLNYLLGHLGQEEGKTIAAIDLGGGSVQQAYAMTETEAKKAPDGYVVPLKGNNRNYHVYVHSYLGYGLMAGRAAVLAWEETRQANPCIPTDHEGVYEYGGQKHTLVSAPDGPSFATCQKLVRLVLKQNEPCGAPQDQCAFSGVWGGSTQPKAFYVSSYFWDRAIDAGIITDEKAITWTLKPADLASTGQKACETKVDKILHTFPKVPTEQAPFMCLDLSFCHTLLTQGFRIAEHSEVTLVKRIIYKGEEIEAAWPLGAAVGMLSS</sequence>
<dbReference type="GO" id="GO:0005524">
    <property type="term" value="F:ATP binding"/>
    <property type="evidence" value="ECO:0007669"/>
    <property type="project" value="UniProtKB-KW"/>
</dbReference>
<evidence type="ECO:0000256" key="5">
    <source>
        <dbReference type="RuleBase" id="RU003833"/>
    </source>
</evidence>
<reference evidence="8 9" key="1">
    <citation type="journal article" date="2024" name="Nat. Commun.">
        <title>Phylogenomics reveals the evolutionary origins of lichenization in chlorophyte algae.</title>
        <authorList>
            <person name="Puginier C."/>
            <person name="Libourel C."/>
            <person name="Otte J."/>
            <person name="Skaloud P."/>
            <person name="Haon M."/>
            <person name="Grisel S."/>
            <person name="Petersen M."/>
            <person name="Berrin J.G."/>
            <person name="Delaux P.M."/>
            <person name="Dal Grande F."/>
            <person name="Keller J."/>
        </authorList>
    </citation>
    <scope>NUCLEOTIDE SEQUENCE [LARGE SCALE GENOMIC DNA]</scope>
    <source>
        <strain evidence="8 9">SAG 2043</strain>
    </source>
</reference>
<protein>
    <recommendedName>
        <fullName evidence="10">Apyrase</fullName>
    </recommendedName>
</protein>
<dbReference type="GO" id="GO:0009134">
    <property type="term" value="P:nucleoside diphosphate catabolic process"/>
    <property type="evidence" value="ECO:0007669"/>
    <property type="project" value="TreeGrafter"/>
</dbReference>
<name>A0AAW1PC92_9CHLO</name>
<dbReference type="PANTHER" id="PTHR11782:SF83">
    <property type="entry name" value="GUANOSINE-DIPHOSPHATASE"/>
    <property type="match status" value="1"/>
</dbReference>
<keyword evidence="7" id="KW-0472">Membrane</keyword>
<proteinExistence type="inferred from homology"/>
<organism evidence="8 9">
    <name type="scientific">[Myrmecia] bisecta</name>
    <dbReference type="NCBI Taxonomy" id="41462"/>
    <lineage>
        <taxon>Eukaryota</taxon>
        <taxon>Viridiplantae</taxon>
        <taxon>Chlorophyta</taxon>
        <taxon>core chlorophytes</taxon>
        <taxon>Trebouxiophyceae</taxon>
        <taxon>Trebouxiales</taxon>
        <taxon>Trebouxiaceae</taxon>
        <taxon>Myrmecia</taxon>
    </lineage>
</organism>
<evidence type="ECO:0000313" key="8">
    <source>
        <dbReference type="EMBL" id="KAK9807066.1"/>
    </source>
</evidence>
<keyword evidence="7" id="KW-0812">Transmembrane</keyword>
<comment type="similarity">
    <text evidence="1 5">Belongs to the GDA1/CD39 NTPase family.</text>
</comment>
<keyword evidence="4" id="KW-0547">Nucleotide-binding</keyword>
<feature type="region of interest" description="Disordered" evidence="6">
    <location>
        <begin position="43"/>
        <end position="62"/>
    </location>
</feature>
<evidence type="ECO:0000256" key="3">
    <source>
        <dbReference type="PIRSR" id="PIRSR600407-1"/>
    </source>
</evidence>
<dbReference type="Gene3D" id="3.30.420.150">
    <property type="entry name" value="Exopolyphosphatase. Domain 2"/>
    <property type="match status" value="1"/>
</dbReference>
<feature type="transmembrane region" description="Helical" evidence="7">
    <location>
        <begin position="12"/>
        <end position="35"/>
    </location>
</feature>
<keyword evidence="9" id="KW-1185">Reference proteome</keyword>
<evidence type="ECO:0000256" key="1">
    <source>
        <dbReference type="ARBA" id="ARBA00009283"/>
    </source>
</evidence>
<comment type="caution">
    <text evidence="8">The sequence shown here is derived from an EMBL/GenBank/DDBJ whole genome shotgun (WGS) entry which is preliminary data.</text>
</comment>
<evidence type="ECO:0000256" key="7">
    <source>
        <dbReference type="SAM" id="Phobius"/>
    </source>
</evidence>
<evidence type="ECO:0000256" key="2">
    <source>
        <dbReference type="ARBA" id="ARBA00022801"/>
    </source>
</evidence>
<dbReference type="AlphaFoldDB" id="A0AAW1PC92"/>
<evidence type="ECO:0000256" key="6">
    <source>
        <dbReference type="SAM" id="MobiDB-lite"/>
    </source>
</evidence>
<dbReference type="EMBL" id="JALJOR010000013">
    <property type="protein sequence ID" value="KAK9807066.1"/>
    <property type="molecule type" value="Genomic_DNA"/>
</dbReference>
<evidence type="ECO:0000313" key="9">
    <source>
        <dbReference type="Proteomes" id="UP001489004"/>
    </source>
</evidence>
<dbReference type="GO" id="GO:0016020">
    <property type="term" value="C:membrane"/>
    <property type="evidence" value="ECO:0007669"/>
    <property type="project" value="TreeGrafter"/>
</dbReference>
<dbReference type="Proteomes" id="UP001489004">
    <property type="component" value="Unassembled WGS sequence"/>
</dbReference>
<keyword evidence="2 5" id="KW-0378">Hydrolase</keyword>
<evidence type="ECO:0000256" key="4">
    <source>
        <dbReference type="PIRSR" id="PIRSR600407-2"/>
    </source>
</evidence>
<keyword evidence="4" id="KW-0067">ATP-binding</keyword>
<dbReference type="Gene3D" id="3.30.420.40">
    <property type="match status" value="1"/>
</dbReference>
<dbReference type="GO" id="GO:0017110">
    <property type="term" value="F:nucleoside diphosphate phosphatase activity"/>
    <property type="evidence" value="ECO:0007669"/>
    <property type="project" value="TreeGrafter"/>
</dbReference>
<evidence type="ECO:0008006" key="10">
    <source>
        <dbReference type="Google" id="ProtNLM"/>
    </source>
</evidence>
<dbReference type="InterPro" id="IPR000407">
    <property type="entry name" value="GDA1_CD39_NTPase"/>
</dbReference>
<dbReference type="PANTHER" id="PTHR11782">
    <property type="entry name" value="ADENOSINE/GUANOSINE DIPHOSPHATASE"/>
    <property type="match status" value="1"/>
</dbReference>
<accession>A0AAW1PC92</accession>
<feature type="binding site" evidence="4">
    <location>
        <begin position="223"/>
        <end position="227"/>
    </location>
    <ligand>
        <name>ATP</name>
        <dbReference type="ChEBI" id="CHEBI:30616"/>
    </ligand>
</feature>
<dbReference type="PROSITE" id="PS01238">
    <property type="entry name" value="GDA1_CD39_NTPASE"/>
    <property type="match status" value="1"/>
</dbReference>
<dbReference type="Pfam" id="PF01150">
    <property type="entry name" value="GDA1_CD39"/>
    <property type="match status" value="1"/>
</dbReference>